<dbReference type="EMBL" id="CABFLZ010000007">
    <property type="protein sequence ID" value="VTY03709.1"/>
    <property type="molecule type" value="Genomic_DNA"/>
</dbReference>
<evidence type="ECO:0000256" key="1">
    <source>
        <dbReference type="SAM" id="Phobius"/>
    </source>
</evidence>
<organism evidence="2 3">
    <name type="scientific">Neisseria subflava</name>
    <dbReference type="NCBI Taxonomy" id="28449"/>
    <lineage>
        <taxon>Bacteria</taxon>
        <taxon>Pseudomonadati</taxon>
        <taxon>Pseudomonadota</taxon>
        <taxon>Betaproteobacteria</taxon>
        <taxon>Neisseriales</taxon>
        <taxon>Neisseriaceae</taxon>
        <taxon>Neisseria</taxon>
    </lineage>
</organism>
<sequence>MERIFIILPLLSLVLAIITLILSLRNFKKRIKLEEKLQSYFIDEINRANIDFNDLKTHCSNNRIKVEISSLVNKENEEKYIKELDECVSSAIERLMYDEQIIIRRVIDNSIQDGRVQYKEKVINDSISKLLNARLT</sequence>
<keyword evidence="1" id="KW-1133">Transmembrane helix</keyword>
<evidence type="ECO:0000313" key="3">
    <source>
        <dbReference type="Proteomes" id="UP000626795"/>
    </source>
</evidence>
<feature type="transmembrane region" description="Helical" evidence="1">
    <location>
        <begin position="6"/>
        <end position="24"/>
    </location>
</feature>
<gene>
    <name evidence="2" type="ORF">ONOEEDHL_01962</name>
</gene>
<accession>A0A9X9SMD4</accession>
<keyword evidence="1" id="KW-0472">Membrane</keyword>
<dbReference type="Proteomes" id="UP000626795">
    <property type="component" value="Unassembled WGS sequence"/>
</dbReference>
<comment type="caution">
    <text evidence="2">The sequence shown here is derived from an EMBL/GenBank/DDBJ whole genome shotgun (WGS) entry which is preliminary data.</text>
</comment>
<name>A0A9X9SMD4_NEISU</name>
<protein>
    <submittedName>
        <fullName evidence="2">Uncharacterized protein</fullName>
    </submittedName>
</protein>
<evidence type="ECO:0000313" key="2">
    <source>
        <dbReference type="EMBL" id="VTY03709.1"/>
    </source>
</evidence>
<keyword evidence="3" id="KW-1185">Reference proteome</keyword>
<proteinExistence type="predicted"/>
<reference evidence="2" key="1">
    <citation type="submission" date="2019-05" db="EMBL/GenBank/DDBJ databases">
        <authorList>
            <person name="Hibberd M."/>
        </authorList>
    </citation>
    <scope>NUCLEOTIDE SEQUENCE</scope>
    <source>
        <strain evidence="2">Neisseria_subflava_BgEED23</strain>
    </source>
</reference>
<dbReference type="RefSeq" id="WP_204788014.1">
    <property type="nucleotide sequence ID" value="NZ_CABFLZ010000007.1"/>
</dbReference>
<keyword evidence="1" id="KW-0812">Transmembrane</keyword>
<dbReference type="AlphaFoldDB" id="A0A9X9SMD4"/>